<feature type="compositionally biased region" description="Basic residues" evidence="9">
    <location>
        <begin position="414"/>
        <end position="426"/>
    </location>
</feature>
<name>A0ABP6IXW9_STRTU</name>
<evidence type="ECO:0000256" key="3">
    <source>
        <dbReference type="ARBA" id="ARBA00022448"/>
    </source>
</evidence>
<keyword evidence="4" id="KW-0375">Hydrogen ion transport</keyword>
<evidence type="ECO:0000256" key="4">
    <source>
        <dbReference type="ARBA" id="ARBA00022781"/>
    </source>
</evidence>
<feature type="compositionally biased region" description="Basic and acidic residues" evidence="9">
    <location>
        <begin position="430"/>
        <end position="442"/>
    </location>
</feature>
<dbReference type="InterPro" id="IPR023366">
    <property type="entry name" value="ATP_synth_asu-like_sf"/>
</dbReference>
<evidence type="ECO:0000256" key="1">
    <source>
        <dbReference type="ARBA" id="ARBA00004370"/>
    </source>
</evidence>
<dbReference type="InterPro" id="IPR036121">
    <property type="entry name" value="ATPase_F1/V1/A1_a/bsu_N_sf"/>
</dbReference>
<evidence type="ECO:0000256" key="5">
    <source>
        <dbReference type="ARBA" id="ARBA00022967"/>
    </source>
</evidence>
<keyword evidence="5" id="KW-1278">Translocase</keyword>
<feature type="region of interest" description="Disordered" evidence="9">
    <location>
        <begin position="181"/>
        <end position="300"/>
    </location>
</feature>
<evidence type="ECO:0000256" key="2">
    <source>
        <dbReference type="ARBA" id="ARBA00008936"/>
    </source>
</evidence>
<keyword evidence="7" id="KW-0472">Membrane</keyword>
<gene>
    <name evidence="11" type="ORF">GCM10020221_06440</name>
</gene>
<comment type="caution">
    <text evidence="11">The sequence shown here is derived from an EMBL/GenBank/DDBJ whole genome shotgun (WGS) entry which is preliminary data.</text>
</comment>
<organism evidence="11 12">
    <name type="scientific">Streptomyces thioluteus</name>
    <dbReference type="NCBI Taxonomy" id="66431"/>
    <lineage>
        <taxon>Bacteria</taxon>
        <taxon>Bacillati</taxon>
        <taxon>Actinomycetota</taxon>
        <taxon>Actinomycetes</taxon>
        <taxon>Kitasatosporales</taxon>
        <taxon>Streptomycetaceae</taxon>
        <taxon>Streptomyces</taxon>
    </lineage>
</organism>
<evidence type="ECO:0000256" key="9">
    <source>
        <dbReference type="SAM" id="MobiDB-lite"/>
    </source>
</evidence>
<keyword evidence="3" id="KW-0813">Transport</keyword>
<feature type="compositionally biased region" description="Basic residues" evidence="9">
    <location>
        <begin position="449"/>
        <end position="459"/>
    </location>
</feature>
<evidence type="ECO:0000256" key="7">
    <source>
        <dbReference type="ARBA" id="ARBA00023136"/>
    </source>
</evidence>
<keyword evidence="8" id="KW-0066">ATP synthesis</keyword>
<dbReference type="NCBIfam" id="NF009967">
    <property type="entry name" value="PRK13430.1"/>
    <property type="match status" value="1"/>
</dbReference>
<feature type="compositionally biased region" description="Basic residues" evidence="9">
    <location>
        <begin position="241"/>
        <end position="266"/>
    </location>
</feature>
<evidence type="ECO:0000256" key="8">
    <source>
        <dbReference type="ARBA" id="ARBA00023310"/>
    </source>
</evidence>
<dbReference type="InterPro" id="IPR005294">
    <property type="entry name" value="ATP_synth_F1_asu"/>
</dbReference>
<dbReference type="InterPro" id="IPR004100">
    <property type="entry name" value="ATPase_F1/V1/A1_a/bsu_N"/>
</dbReference>
<keyword evidence="12" id="KW-1185">Reference proteome</keyword>
<dbReference type="EMBL" id="BAAAXZ010000026">
    <property type="protein sequence ID" value="GAA2913450.1"/>
    <property type="molecule type" value="Genomic_DNA"/>
</dbReference>
<dbReference type="Pfam" id="PF02874">
    <property type="entry name" value="ATP-synt_ab_N"/>
    <property type="match status" value="1"/>
</dbReference>
<dbReference type="InterPro" id="IPR000711">
    <property type="entry name" value="ATPase_OSCP/dsu"/>
</dbReference>
<feature type="domain" description="ATPase F1/V1/A1 complex alpha/beta subunit N-terminal" evidence="10">
    <location>
        <begin position="342"/>
        <end position="408"/>
    </location>
</feature>
<accession>A0ABP6IXW9</accession>
<evidence type="ECO:0000313" key="12">
    <source>
        <dbReference type="Proteomes" id="UP001501102"/>
    </source>
</evidence>
<dbReference type="CDD" id="cd18116">
    <property type="entry name" value="ATP-synt_F1_alpha_N"/>
    <property type="match status" value="1"/>
</dbReference>
<comment type="similarity">
    <text evidence="2">Belongs to the ATPase alpha/beta chains family.</text>
</comment>
<dbReference type="SUPFAM" id="SSF50615">
    <property type="entry name" value="N-terminal domain of alpha and beta subunits of F1 ATP synthase"/>
    <property type="match status" value="1"/>
</dbReference>
<proteinExistence type="inferred from homology"/>
<feature type="compositionally biased region" description="Basic and acidic residues" evidence="9">
    <location>
        <begin position="210"/>
        <end position="232"/>
    </location>
</feature>
<keyword evidence="6" id="KW-0406">Ion transport</keyword>
<dbReference type="Proteomes" id="UP001501102">
    <property type="component" value="Unassembled WGS sequence"/>
</dbReference>
<evidence type="ECO:0000313" key="11">
    <source>
        <dbReference type="EMBL" id="GAA2913450.1"/>
    </source>
</evidence>
<sequence length="459" mass="49376">MNGASREALASARENLDALVDSASADAAGLAGDLASVTALFDREVSLRRVLTDPAQPAEAKAELAGRLLRGQVGSDAADLVSGLVRSRWSSSRDLVDALEELAASADLVAAQRAGQLDDVEDELFRFGRIVESNPGLRAALTDKVADKAAKTELLRTLLGGRANPVTERLVTRLVTAPREAVAWKRGSPPSPSWPRTAVAARRRGGHLRGAAERPAEAAPRRRPRPDLREARPPQPGRRPGGPRRHPGAHRRRGHQRNHRGPARRRGPPDGRLTSHQLKSMTDGPSWADGVPGGKPPGEEILRAQQGEQGTQMAELTIRPEEIRDALENFVQAYKPDAASREEVGTVSLAGDGIAKVEGLPSAMANELLKFEDGTLGLALNLEEREIGAIVLGEFSGIEEGQPVQRTGEGALRRCGRGLPRPRRRPAGQPDRRSRRDQDRGPPRPRTAGPRRHGPQVGP</sequence>
<dbReference type="PANTHER" id="PTHR48082:SF2">
    <property type="entry name" value="ATP SYNTHASE SUBUNIT ALPHA, MITOCHONDRIAL"/>
    <property type="match status" value="1"/>
</dbReference>
<dbReference type="Gene3D" id="1.10.520.20">
    <property type="entry name" value="N-terminal domain of the delta subunit of the F1F0-ATP synthase"/>
    <property type="match status" value="1"/>
</dbReference>
<feature type="region of interest" description="Disordered" evidence="9">
    <location>
        <begin position="402"/>
        <end position="459"/>
    </location>
</feature>
<protein>
    <recommendedName>
        <fullName evidence="10">ATPase F1/V1/A1 complex alpha/beta subunit N-terminal domain-containing protein</fullName>
    </recommendedName>
</protein>
<dbReference type="Gene3D" id="2.40.30.20">
    <property type="match status" value="1"/>
</dbReference>
<evidence type="ECO:0000256" key="6">
    <source>
        <dbReference type="ARBA" id="ARBA00023065"/>
    </source>
</evidence>
<dbReference type="InterPro" id="IPR026015">
    <property type="entry name" value="ATP_synth_OSCP/delta_N_sf"/>
</dbReference>
<dbReference type="Pfam" id="PF00213">
    <property type="entry name" value="OSCP"/>
    <property type="match status" value="1"/>
</dbReference>
<evidence type="ECO:0000259" key="10">
    <source>
        <dbReference type="Pfam" id="PF02874"/>
    </source>
</evidence>
<comment type="subcellular location">
    <subcellularLocation>
        <location evidence="1">Membrane</location>
    </subcellularLocation>
</comment>
<reference evidence="12" key="1">
    <citation type="journal article" date="2019" name="Int. J. Syst. Evol. Microbiol.">
        <title>The Global Catalogue of Microorganisms (GCM) 10K type strain sequencing project: providing services to taxonomists for standard genome sequencing and annotation.</title>
        <authorList>
            <consortium name="The Broad Institute Genomics Platform"/>
            <consortium name="The Broad Institute Genome Sequencing Center for Infectious Disease"/>
            <person name="Wu L."/>
            <person name="Ma J."/>
        </authorList>
    </citation>
    <scope>NUCLEOTIDE SEQUENCE [LARGE SCALE GENOMIC DNA]</scope>
    <source>
        <strain evidence="12">JCM 4087</strain>
    </source>
</reference>
<dbReference type="PANTHER" id="PTHR48082">
    <property type="entry name" value="ATP SYNTHASE SUBUNIT ALPHA, MITOCHONDRIAL"/>
    <property type="match status" value="1"/>
</dbReference>